<name>A0ABM1ZHW4_AEDAL</name>
<keyword evidence="7 9" id="KW-0472">Membrane</keyword>
<dbReference type="RefSeq" id="XP_019541783.3">
    <property type="nucleotide sequence ID" value="XM_019686238.3"/>
</dbReference>
<keyword evidence="6 9" id="KW-1133">Transmembrane helix</keyword>
<reference evidence="10" key="2">
    <citation type="submission" date="2025-05" db="UniProtKB">
        <authorList>
            <consortium name="EnsemblMetazoa"/>
        </authorList>
    </citation>
    <scope>IDENTIFICATION</scope>
    <source>
        <strain evidence="10">Foshan</strain>
    </source>
</reference>
<accession>A0ABM1ZHW4</accession>
<feature type="transmembrane region" description="Helical" evidence="9">
    <location>
        <begin position="217"/>
        <end position="242"/>
    </location>
</feature>
<evidence type="ECO:0000256" key="6">
    <source>
        <dbReference type="ARBA" id="ARBA00022989"/>
    </source>
</evidence>
<organism evidence="10 11">
    <name type="scientific">Aedes albopictus</name>
    <name type="common">Asian tiger mosquito</name>
    <name type="synonym">Stegomyia albopicta</name>
    <dbReference type="NCBI Taxonomy" id="7160"/>
    <lineage>
        <taxon>Eukaryota</taxon>
        <taxon>Metazoa</taxon>
        <taxon>Ecdysozoa</taxon>
        <taxon>Arthropoda</taxon>
        <taxon>Hexapoda</taxon>
        <taxon>Insecta</taxon>
        <taxon>Pterygota</taxon>
        <taxon>Neoptera</taxon>
        <taxon>Endopterygota</taxon>
        <taxon>Diptera</taxon>
        <taxon>Nematocera</taxon>
        <taxon>Culicoidea</taxon>
        <taxon>Culicidae</taxon>
        <taxon>Culicinae</taxon>
        <taxon>Aedini</taxon>
        <taxon>Aedes</taxon>
        <taxon>Stegomyia</taxon>
    </lineage>
</organism>
<feature type="region of interest" description="Disordered" evidence="8">
    <location>
        <begin position="76"/>
        <end position="98"/>
    </location>
</feature>
<evidence type="ECO:0000256" key="3">
    <source>
        <dbReference type="ARBA" id="ARBA00022502"/>
    </source>
</evidence>
<keyword evidence="4 9" id="KW-0812">Transmembrane</keyword>
<dbReference type="GeneID" id="109412520"/>
<comment type="pathway">
    <text evidence="2">Glycolipid biosynthesis; glycosylphosphatidylinositol-anchor biosynthesis.</text>
</comment>
<feature type="transmembrane region" description="Helical" evidence="9">
    <location>
        <begin position="136"/>
        <end position="157"/>
    </location>
</feature>
<evidence type="ECO:0000256" key="9">
    <source>
        <dbReference type="SAM" id="Phobius"/>
    </source>
</evidence>
<comment type="subcellular location">
    <subcellularLocation>
        <location evidence="1">Endoplasmic reticulum membrane</location>
        <topology evidence="1">Multi-pass membrane protein</topology>
    </subcellularLocation>
</comment>
<dbReference type="Proteomes" id="UP000069940">
    <property type="component" value="Unassembled WGS sequence"/>
</dbReference>
<evidence type="ECO:0000256" key="4">
    <source>
        <dbReference type="ARBA" id="ARBA00022692"/>
    </source>
</evidence>
<sequence length="250" mass="27541">MPVDYGSRFPPITKMYILASSLSIMLNATFFAYVLYADKLYDIGKCWTSWILMVLPAIELLKHYTVGGAFRLDGTARSSASTTGQHSKWSGNKTAPKRPSPALELLGALMVFLLAMLFYGFICLVLGAPLEQYEETVSLAFVLTSLTIFPIIIFIGYSETLQLLFTESLELRTPIANGYLNLLKNNCIGVILGAWGASVVAPLDWDRPWQVYPVPNMVGAIGGAFGMNLFTLASTIFFAFCYTGRKRGIV</sequence>
<feature type="transmembrane region" description="Helical" evidence="9">
    <location>
        <begin position="178"/>
        <end position="197"/>
    </location>
</feature>
<feature type="transmembrane region" description="Helical" evidence="9">
    <location>
        <begin position="15"/>
        <end position="36"/>
    </location>
</feature>
<evidence type="ECO:0000256" key="7">
    <source>
        <dbReference type="ARBA" id="ARBA00023136"/>
    </source>
</evidence>
<feature type="compositionally biased region" description="Polar residues" evidence="8">
    <location>
        <begin position="76"/>
        <end position="93"/>
    </location>
</feature>
<proteinExistence type="predicted"/>
<dbReference type="EnsemblMetazoa" id="AALFPA23_018681.R27409">
    <property type="protein sequence ID" value="AALFPA23_018681.P27409"/>
    <property type="gene ID" value="AALFPA23_018681"/>
</dbReference>
<feature type="transmembrane region" description="Helical" evidence="9">
    <location>
        <begin position="105"/>
        <end position="130"/>
    </location>
</feature>
<reference evidence="11" key="1">
    <citation type="journal article" date="2015" name="Proc. Natl. Acad. Sci. U.S.A.">
        <title>Genome sequence of the Asian Tiger mosquito, Aedes albopictus, reveals insights into its biology, genetics, and evolution.</title>
        <authorList>
            <person name="Chen X.G."/>
            <person name="Jiang X."/>
            <person name="Gu J."/>
            <person name="Xu M."/>
            <person name="Wu Y."/>
            <person name="Deng Y."/>
            <person name="Zhang C."/>
            <person name="Bonizzoni M."/>
            <person name="Dermauw W."/>
            <person name="Vontas J."/>
            <person name="Armbruster P."/>
            <person name="Huang X."/>
            <person name="Yang Y."/>
            <person name="Zhang H."/>
            <person name="He W."/>
            <person name="Peng H."/>
            <person name="Liu Y."/>
            <person name="Wu K."/>
            <person name="Chen J."/>
            <person name="Lirakis M."/>
            <person name="Topalis P."/>
            <person name="Van Leeuwen T."/>
            <person name="Hall A.B."/>
            <person name="Jiang X."/>
            <person name="Thorpe C."/>
            <person name="Mueller R.L."/>
            <person name="Sun C."/>
            <person name="Waterhouse R.M."/>
            <person name="Yan G."/>
            <person name="Tu Z.J."/>
            <person name="Fang X."/>
            <person name="James A.A."/>
        </authorList>
    </citation>
    <scope>NUCLEOTIDE SEQUENCE [LARGE SCALE GENOMIC DNA]</scope>
    <source>
        <strain evidence="11">Foshan</strain>
    </source>
</reference>
<evidence type="ECO:0000313" key="10">
    <source>
        <dbReference type="EnsemblMetazoa" id="AALFPA23_018681.P27409"/>
    </source>
</evidence>
<dbReference type="RefSeq" id="XP_019541726.3">
    <property type="nucleotide sequence ID" value="XM_019686181.3"/>
</dbReference>
<evidence type="ECO:0000256" key="5">
    <source>
        <dbReference type="ARBA" id="ARBA00022824"/>
    </source>
</evidence>
<keyword evidence="3" id="KW-0337">GPI-anchor biosynthesis</keyword>
<dbReference type="EnsemblMetazoa" id="AALFPA23_018681.R27410">
    <property type="protein sequence ID" value="AALFPA23_018681.P27410"/>
    <property type="gene ID" value="AALFPA23_018681"/>
</dbReference>
<protein>
    <recommendedName>
        <fullName evidence="12">Ethanolamine-p-transferase gpi11/pig-f</fullName>
    </recommendedName>
</protein>
<dbReference type="InterPro" id="IPR009580">
    <property type="entry name" value="GPI_biosynthesis_protein_Pig-F"/>
</dbReference>
<keyword evidence="5" id="KW-0256">Endoplasmic reticulum</keyword>
<evidence type="ECO:0000256" key="2">
    <source>
        <dbReference type="ARBA" id="ARBA00004687"/>
    </source>
</evidence>
<evidence type="ECO:0000313" key="11">
    <source>
        <dbReference type="Proteomes" id="UP000069940"/>
    </source>
</evidence>
<evidence type="ECO:0000256" key="1">
    <source>
        <dbReference type="ARBA" id="ARBA00004477"/>
    </source>
</evidence>
<evidence type="ECO:0000256" key="8">
    <source>
        <dbReference type="SAM" id="MobiDB-lite"/>
    </source>
</evidence>
<keyword evidence="11" id="KW-1185">Reference proteome</keyword>
<dbReference type="Pfam" id="PF06699">
    <property type="entry name" value="PIG-F"/>
    <property type="match status" value="1"/>
</dbReference>
<evidence type="ECO:0008006" key="12">
    <source>
        <dbReference type="Google" id="ProtNLM"/>
    </source>
</evidence>